<proteinExistence type="predicted"/>
<dbReference type="Proteomes" id="UP000814140">
    <property type="component" value="Unassembled WGS sequence"/>
</dbReference>
<name>A0ACB8SME0_9AGAM</name>
<comment type="caution">
    <text evidence="1">The sequence shown here is derived from an EMBL/GenBank/DDBJ whole genome shotgun (WGS) entry which is preliminary data.</text>
</comment>
<organism evidence="1 2">
    <name type="scientific">Artomyces pyxidatus</name>
    <dbReference type="NCBI Taxonomy" id="48021"/>
    <lineage>
        <taxon>Eukaryota</taxon>
        <taxon>Fungi</taxon>
        <taxon>Dikarya</taxon>
        <taxon>Basidiomycota</taxon>
        <taxon>Agaricomycotina</taxon>
        <taxon>Agaricomycetes</taxon>
        <taxon>Russulales</taxon>
        <taxon>Auriscalpiaceae</taxon>
        <taxon>Artomyces</taxon>
    </lineage>
</organism>
<sequence>MPKIRFFSEFLDPTWVISAEMKDTDDLEDLRVNIFKSDLYGHAFRDLRPSPIAVRPASTVRSRVQASQLILVEPTSRLSDNADWIKKGHFQLVLQVATREAAPGHPQEDLRDIKGQSGRFQPGRRPICPDMPANSVTVTLAGQLGVAAMGHYTTERERETACRPIYEDLLRTAMEQQINLFRGMPDAVASVELPEGQEAYYMLDKWKVDLNAGRDGNFELGVTYVRLVHSPEVSDFSVYAESISLIVVEYERVANACCCPCILIAVIGPYLFVFGAVLVEVPIIQQLADPMLLGDDAFPGDRAILAAAELRAYYSSITPSKQVQPSRFHPNPTYVQPNLAPQNLVFDQRFNYAGRNSSDYRQSLFEAKLGEDGVLVKICERYGEAAHRALAAHDLAPRLHFCVELAGNGVMAVMDRLAGQSLWATYKERELPARVKSDVRKALDILHAEGPVFGDLRRNNIVTVPRPQISNTPQAAADGRHAKMPAGTGAMLVDFDWAGKAGVDRYPL</sequence>
<protein>
    <submittedName>
        <fullName evidence="1">Uncharacterized protein</fullName>
    </submittedName>
</protein>
<evidence type="ECO:0000313" key="1">
    <source>
        <dbReference type="EMBL" id="KAI0057575.1"/>
    </source>
</evidence>
<reference evidence="1" key="1">
    <citation type="submission" date="2021-03" db="EMBL/GenBank/DDBJ databases">
        <authorList>
            <consortium name="DOE Joint Genome Institute"/>
            <person name="Ahrendt S."/>
            <person name="Looney B.P."/>
            <person name="Miyauchi S."/>
            <person name="Morin E."/>
            <person name="Drula E."/>
            <person name="Courty P.E."/>
            <person name="Chicoki N."/>
            <person name="Fauchery L."/>
            <person name="Kohler A."/>
            <person name="Kuo A."/>
            <person name="Labutti K."/>
            <person name="Pangilinan J."/>
            <person name="Lipzen A."/>
            <person name="Riley R."/>
            <person name="Andreopoulos W."/>
            <person name="He G."/>
            <person name="Johnson J."/>
            <person name="Barry K.W."/>
            <person name="Grigoriev I.V."/>
            <person name="Nagy L."/>
            <person name="Hibbett D."/>
            <person name="Henrissat B."/>
            <person name="Matheny P.B."/>
            <person name="Labbe J."/>
            <person name="Martin F."/>
        </authorList>
    </citation>
    <scope>NUCLEOTIDE SEQUENCE</scope>
    <source>
        <strain evidence="1">HHB10654</strain>
    </source>
</reference>
<accession>A0ACB8SME0</accession>
<evidence type="ECO:0000313" key="2">
    <source>
        <dbReference type="Proteomes" id="UP000814140"/>
    </source>
</evidence>
<dbReference type="EMBL" id="MU277245">
    <property type="protein sequence ID" value="KAI0057575.1"/>
    <property type="molecule type" value="Genomic_DNA"/>
</dbReference>
<gene>
    <name evidence="1" type="ORF">BV25DRAFT_1841569</name>
</gene>
<reference evidence="1" key="2">
    <citation type="journal article" date="2022" name="New Phytol.">
        <title>Evolutionary transition to the ectomycorrhizal habit in the genomes of a hyperdiverse lineage of mushroom-forming fungi.</title>
        <authorList>
            <person name="Looney B."/>
            <person name="Miyauchi S."/>
            <person name="Morin E."/>
            <person name="Drula E."/>
            <person name="Courty P.E."/>
            <person name="Kohler A."/>
            <person name="Kuo A."/>
            <person name="LaButti K."/>
            <person name="Pangilinan J."/>
            <person name="Lipzen A."/>
            <person name="Riley R."/>
            <person name="Andreopoulos W."/>
            <person name="He G."/>
            <person name="Johnson J."/>
            <person name="Nolan M."/>
            <person name="Tritt A."/>
            <person name="Barry K.W."/>
            <person name="Grigoriev I.V."/>
            <person name="Nagy L.G."/>
            <person name="Hibbett D."/>
            <person name="Henrissat B."/>
            <person name="Matheny P.B."/>
            <person name="Labbe J."/>
            <person name="Martin F.M."/>
        </authorList>
    </citation>
    <scope>NUCLEOTIDE SEQUENCE</scope>
    <source>
        <strain evidence="1">HHB10654</strain>
    </source>
</reference>
<keyword evidence="2" id="KW-1185">Reference proteome</keyword>